<feature type="transmembrane region" description="Helical" evidence="1">
    <location>
        <begin position="91"/>
        <end position="110"/>
    </location>
</feature>
<dbReference type="EMBL" id="QSBD01000007">
    <property type="protein sequence ID" value="RGW98082.1"/>
    <property type="molecule type" value="Genomic_DNA"/>
</dbReference>
<feature type="transmembrane region" description="Helical" evidence="1">
    <location>
        <begin position="6"/>
        <end position="21"/>
    </location>
</feature>
<name>A0A413E3F0_BACSE</name>
<sequence>MSNIDHIVLFSLLFGLFFKVVKMPQAKLEKNYWLVLSPLIISYILIIGLRYGWGNDWWGYRASYSTPALEREGERGFAIINWFLQSIGANYTIATIVYTIIFLFGSLFFIKGYRNNKYMLALFLPATLLFNTAMIRQAIAFAFMFIALRFLNEKNYKYAILFGFIMLNIHSSTLIFAGVAIGFYFLQIIYKKPLSIKVTIPLYLVCVLLDQNIGHYIGNNLSVFMSTLDVSDNFKGYTEHANVWFGIDALNEAYKQSTLALILNTLSDIGMFCIGFFILSKYPNQKVIYLYNTATFGAILLRAGLQIELLHRMGQSLQLFYFIPLGYAFYLLYTIKIRLSAQKNSICRISTIFFLIFTILYYGRFILMNPRGSFIWNH</sequence>
<keyword evidence="1" id="KW-0472">Membrane</keyword>
<dbReference type="Pfam" id="PF14897">
    <property type="entry name" value="EpsG"/>
    <property type="match status" value="1"/>
</dbReference>
<feature type="transmembrane region" description="Helical" evidence="1">
    <location>
        <begin position="33"/>
        <end position="53"/>
    </location>
</feature>
<evidence type="ECO:0000256" key="1">
    <source>
        <dbReference type="SAM" id="Phobius"/>
    </source>
</evidence>
<dbReference type="InterPro" id="IPR049458">
    <property type="entry name" value="EpsG-like"/>
</dbReference>
<feature type="transmembrane region" description="Helical" evidence="1">
    <location>
        <begin position="287"/>
        <end position="305"/>
    </location>
</feature>
<keyword evidence="1" id="KW-0812">Transmembrane</keyword>
<keyword evidence="1" id="KW-1133">Transmembrane helix</keyword>
<dbReference type="RefSeq" id="WP_117901997.1">
    <property type="nucleotide sequence ID" value="NZ_JADNPL010000008.1"/>
</dbReference>
<dbReference type="Proteomes" id="UP000284777">
    <property type="component" value="Unassembled WGS sequence"/>
</dbReference>
<proteinExistence type="predicted"/>
<comment type="caution">
    <text evidence="3">The sequence shown here is derived from an EMBL/GenBank/DDBJ whole genome shotgun (WGS) entry which is preliminary data.</text>
</comment>
<reference evidence="4 5" key="1">
    <citation type="submission" date="2018-08" db="EMBL/GenBank/DDBJ databases">
        <title>A genome reference for cultivated species of the human gut microbiota.</title>
        <authorList>
            <person name="Zou Y."/>
            <person name="Xue W."/>
            <person name="Luo G."/>
        </authorList>
    </citation>
    <scope>NUCLEOTIDE SEQUENCE [LARGE SCALE GENOMIC DNA]</scope>
    <source>
        <strain evidence="3 5">AF05-4</strain>
        <strain evidence="2 4">AF26-20BH</strain>
    </source>
</reference>
<feature type="transmembrane region" description="Helical" evidence="1">
    <location>
        <begin position="317"/>
        <end position="333"/>
    </location>
</feature>
<accession>A0A413E3F0</accession>
<feature type="transmembrane region" description="Helical" evidence="1">
    <location>
        <begin position="259"/>
        <end position="280"/>
    </location>
</feature>
<feature type="transmembrane region" description="Helical" evidence="1">
    <location>
        <begin position="198"/>
        <end position="218"/>
    </location>
</feature>
<organism evidence="3 5">
    <name type="scientific">Bacteroides stercoris</name>
    <dbReference type="NCBI Taxonomy" id="46506"/>
    <lineage>
        <taxon>Bacteria</taxon>
        <taxon>Pseudomonadati</taxon>
        <taxon>Bacteroidota</taxon>
        <taxon>Bacteroidia</taxon>
        <taxon>Bacteroidales</taxon>
        <taxon>Bacteroidaceae</taxon>
        <taxon>Bacteroides</taxon>
    </lineage>
</organism>
<feature type="transmembrane region" description="Helical" evidence="1">
    <location>
        <begin position="158"/>
        <end position="186"/>
    </location>
</feature>
<feature type="transmembrane region" description="Helical" evidence="1">
    <location>
        <begin position="122"/>
        <end position="146"/>
    </location>
</feature>
<evidence type="ECO:0000313" key="2">
    <source>
        <dbReference type="EMBL" id="RGR14874.1"/>
    </source>
</evidence>
<evidence type="ECO:0000313" key="3">
    <source>
        <dbReference type="EMBL" id="RGW98082.1"/>
    </source>
</evidence>
<dbReference type="Proteomes" id="UP000283310">
    <property type="component" value="Unassembled WGS sequence"/>
</dbReference>
<evidence type="ECO:0000313" key="4">
    <source>
        <dbReference type="Proteomes" id="UP000283310"/>
    </source>
</evidence>
<evidence type="ECO:0000313" key="5">
    <source>
        <dbReference type="Proteomes" id="UP000284777"/>
    </source>
</evidence>
<gene>
    <name evidence="3" type="ORF">DWV41_06555</name>
    <name evidence="2" type="ORF">DWY65_06480</name>
</gene>
<protein>
    <submittedName>
        <fullName evidence="3">EpsG family protein</fullName>
    </submittedName>
</protein>
<dbReference type="EMBL" id="QRTW01000008">
    <property type="protein sequence ID" value="RGR14874.1"/>
    <property type="molecule type" value="Genomic_DNA"/>
</dbReference>
<feature type="transmembrane region" description="Helical" evidence="1">
    <location>
        <begin position="345"/>
        <end position="363"/>
    </location>
</feature>
<dbReference type="AlphaFoldDB" id="A0A413E3F0"/>